<keyword evidence="2" id="KW-0808">Transferase</keyword>
<dbReference type="Gene3D" id="1.20.58.220">
    <property type="entry name" value="Phosphate transport system protein phou homolog 2, domain 2"/>
    <property type="match status" value="1"/>
</dbReference>
<dbReference type="GO" id="GO:0016301">
    <property type="term" value="F:kinase activity"/>
    <property type="evidence" value="ECO:0007669"/>
    <property type="project" value="UniProtKB-KW"/>
</dbReference>
<dbReference type="Pfam" id="PF01895">
    <property type="entry name" value="PhoU"/>
    <property type="match status" value="1"/>
</dbReference>
<accession>A0A830GDN8</accession>
<evidence type="ECO:0000259" key="1">
    <source>
        <dbReference type="SMART" id="SM00966"/>
    </source>
</evidence>
<dbReference type="InterPro" id="IPR028366">
    <property type="entry name" value="PhoU"/>
</dbReference>
<evidence type="ECO:0000313" key="3">
    <source>
        <dbReference type="Proteomes" id="UP000608850"/>
    </source>
</evidence>
<feature type="domain" description="SpoVT-AbrB" evidence="1">
    <location>
        <begin position="17"/>
        <end position="63"/>
    </location>
</feature>
<dbReference type="GO" id="GO:0003677">
    <property type="term" value="F:DNA binding"/>
    <property type="evidence" value="ECO:0007669"/>
    <property type="project" value="InterPro"/>
</dbReference>
<dbReference type="InterPro" id="IPR026022">
    <property type="entry name" value="PhoU_dom"/>
</dbReference>
<name>A0A830GDN8_9EURY</name>
<dbReference type="Pfam" id="PF04014">
    <property type="entry name" value="MazE_antitoxin"/>
    <property type="match status" value="1"/>
</dbReference>
<dbReference type="GO" id="GO:0045936">
    <property type="term" value="P:negative regulation of phosphate metabolic process"/>
    <property type="evidence" value="ECO:0007669"/>
    <property type="project" value="InterPro"/>
</dbReference>
<comment type="caution">
    <text evidence="2">The sequence shown here is derived from an EMBL/GenBank/DDBJ whole genome shotgun (WGS) entry which is preliminary data.</text>
</comment>
<dbReference type="InterPro" id="IPR038078">
    <property type="entry name" value="PhoU-like_sf"/>
</dbReference>
<reference evidence="2 3" key="1">
    <citation type="journal article" date="2019" name="Int. J. Syst. Evol. Microbiol.">
        <title>The Global Catalogue of Microorganisms (GCM) 10K type strain sequencing project: providing services to taxonomists for standard genome sequencing and annotation.</title>
        <authorList>
            <consortium name="The Broad Institute Genomics Platform"/>
            <consortium name="The Broad Institute Genome Sequencing Center for Infectious Disease"/>
            <person name="Wu L."/>
            <person name="Ma J."/>
        </authorList>
    </citation>
    <scope>NUCLEOTIDE SEQUENCE [LARGE SCALE GENOMIC DNA]</scope>
    <source>
        <strain evidence="2 3">JCM 16331</strain>
    </source>
</reference>
<dbReference type="AlphaFoldDB" id="A0A830GDN8"/>
<evidence type="ECO:0000313" key="2">
    <source>
        <dbReference type="EMBL" id="GGN21543.1"/>
    </source>
</evidence>
<keyword evidence="3" id="KW-1185">Reference proteome</keyword>
<protein>
    <submittedName>
        <fullName evidence="2">Histidine kinase</fullName>
    </submittedName>
</protein>
<proteinExistence type="predicted"/>
<gene>
    <name evidence="2" type="ORF">GCM10009021_23610</name>
</gene>
<dbReference type="Proteomes" id="UP000608850">
    <property type="component" value="Unassembled WGS sequence"/>
</dbReference>
<dbReference type="InterPro" id="IPR007159">
    <property type="entry name" value="SpoVT-AbrB_dom"/>
</dbReference>
<organism evidence="2 3">
    <name type="scientific">Halarchaeum nitratireducens</name>
    <dbReference type="NCBI Taxonomy" id="489913"/>
    <lineage>
        <taxon>Archaea</taxon>
        <taxon>Methanobacteriati</taxon>
        <taxon>Methanobacteriota</taxon>
        <taxon>Stenosarchaea group</taxon>
        <taxon>Halobacteria</taxon>
        <taxon>Halobacteriales</taxon>
        <taxon>Halobacteriaceae</taxon>
    </lineage>
</organism>
<dbReference type="PANTHER" id="PTHR42930:SF6">
    <property type="entry name" value="PHOSPHATE REGULATORY PROTEIN-LIKE PROTEIN"/>
    <property type="match status" value="1"/>
</dbReference>
<dbReference type="PANTHER" id="PTHR42930">
    <property type="entry name" value="PHOSPHATE-SPECIFIC TRANSPORT SYSTEM ACCESSORY PROTEIN PHOU"/>
    <property type="match status" value="1"/>
</dbReference>
<dbReference type="EMBL" id="BMOQ01000006">
    <property type="protein sequence ID" value="GGN21543.1"/>
    <property type="molecule type" value="Genomic_DNA"/>
</dbReference>
<keyword evidence="2" id="KW-0418">Kinase</keyword>
<dbReference type="GO" id="GO:0030643">
    <property type="term" value="P:intracellular phosphate ion homeostasis"/>
    <property type="evidence" value="ECO:0007669"/>
    <property type="project" value="InterPro"/>
</dbReference>
<dbReference type="SUPFAM" id="SSF109755">
    <property type="entry name" value="PhoU-like"/>
    <property type="match status" value="1"/>
</dbReference>
<sequence>MECVPTVAYMETRKVQLSGGTTYTVSLPKTWAEEHGIEAGSVLRMHTGDDGSLLVEASGNAGQSERAVELTVSNDDDTIRRQLPAAYSVGVDAVTLIDQSRNPSERRPVVEDSVRGLSGFEVLETTESRIRLTNLIDAENVDVRKSTLRLRLVVLAMHRDALTAVCKGDEALARQVIHRDDEADKLFSMITRHFRRSLTNLREVRKLGYSRDELFEYYYAARQFERIGDHAEKIATLSLEPDLSLSAAYIDRLSTVGDAVRDVVDDTATLLLESTDLDEILAVTHDADRVLDDVDAFDRELYDTDNPGEAYMLGLLLDSLRRTVEYGGNIADIALQQRIRTAVE</sequence>
<dbReference type="SMART" id="SM00966">
    <property type="entry name" value="SpoVT_AbrB"/>
    <property type="match status" value="1"/>
</dbReference>